<organism evidence="2 3">
    <name type="scientific">Craurococcus roseus</name>
    <dbReference type="NCBI Taxonomy" id="77585"/>
    <lineage>
        <taxon>Bacteria</taxon>
        <taxon>Pseudomonadati</taxon>
        <taxon>Pseudomonadota</taxon>
        <taxon>Alphaproteobacteria</taxon>
        <taxon>Acetobacterales</taxon>
        <taxon>Acetobacteraceae</taxon>
        <taxon>Craurococcus</taxon>
    </lineage>
</organism>
<dbReference type="Proteomes" id="UP001501588">
    <property type="component" value="Unassembled WGS sequence"/>
</dbReference>
<name>A0ABN1F7X8_9PROT</name>
<reference evidence="2 3" key="1">
    <citation type="journal article" date="2019" name="Int. J. Syst. Evol. Microbiol.">
        <title>The Global Catalogue of Microorganisms (GCM) 10K type strain sequencing project: providing services to taxonomists for standard genome sequencing and annotation.</title>
        <authorList>
            <consortium name="The Broad Institute Genomics Platform"/>
            <consortium name="The Broad Institute Genome Sequencing Center for Infectious Disease"/>
            <person name="Wu L."/>
            <person name="Ma J."/>
        </authorList>
    </citation>
    <scope>NUCLEOTIDE SEQUENCE [LARGE SCALE GENOMIC DNA]</scope>
    <source>
        <strain evidence="2 3">JCM 9933</strain>
    </source>
</reference>
<feature type="transmembrane region" description="Helical" evidence="1">
    <location>
        <begin position="62"/>
        <end position="81"/>
    </location>
</feature>
<evidence type="ECO:0000313" key="2">
    <source>
        <dbReference type="EMBL" id="GAA0584673.1"/>
    </source>
</evidence>
<comment type="caution">
    <text evidence="2">The sequence shown here is derived from an EMBL/GenBank/DDBJ whole genome shotgun (WGS) entry which is preliminary data.</text>
</comment>
<evidence type="ECO:0000313" key="3">
    <source>
        <dbReference type="Proteomes" id="UP001501588"/>
    </source>
</evidence>
<proteinExistence type="predicted"/>
<accession>A0ABN1F7X8</accession>
<keyword evidence="1" id="KW-0812">Transmembrane</keyword>
<dbReference type="EMBL" id="BAAAFZ010000029">
    <property type="protein sequence ID" value="GAA0584673.1"/>
    <property type="molecule type" value="Genomic_DNA"/>
</dbReference>
<keyword evidence="3" id="KW-1185">Reference proteome</keyword>
<dbReference type="RefSeq" id="WP_343895522.1">
    <property type="nucleotide sequence ID" value="NZ_BAAAFZ010000029.1"/>
</dbReference>
<gene>
    <name evidence="2" type="ORF">GCM10009416_23830</name>
</gene>
<keyword evidence="1" id="KW-1133">Transmembrane helix</keyword>
<evidence type="ECO:0000256" key="1">
    <source>
        <dbReference type="SAM" id="Phobius"/>
    </source>
</evidence>
<keyword evidence="1" id="KW-0472">Membrane</keyword>
<sequence length="82" mass="8782">MFAALWLIIRRVIAIKLLVSSGHRVAMPFVAAEGTLPGEHHDSGRFDREPGGVDGLAPAKGILVGLASSILFWVVVFAAWCL</sequence>
<protein>
    <submittedName>
        <fullName evidence="2">Uncharacterized protein</fullName>
    </submittedName>
</protein>